<feature type="region of interest" description="Disordered" evidence="2">
    <location>
        <begin position="1756"/>
        <end position="1796"/>
    </location>
</feature>
<evidence type="ECO:0000313" key="7">
    <source>
        <dbReference type="EMBL" id="ANJ20942.1"/>
    </source>
</evidence>
<keyword evidence="3" id="KW-1133">Transmembrane helix</keyword>
<sequence>DIIRGKDLYRGVNGNDKLESNLKKIFGIIYEKLDSEAQERYNGDRQNYYQLREDWWYANRQEIWKAIRCGAPKEANYFRQTVCSEGTSRTQGKCRCISGDVPTYFDYVPQFLRWFEEWGEEFCRLRKHKLQNAIKICRGEDKSGKKLYCDLNGFDCTRTAKGENKRFSDSNCNKCFLPCDHFVHWIDNQRKEFEKQKEKYDKEIQKADGRNGTTITTGHTTINDLYVKEFYEKLNKGYGRVDDFLEKLNDEAICKKHPEVGNETASPVKFNKENLDETFSRTEYCQACPWCGLKVNKDGTWERLDYMRKCANEVTKEYKKDNITKIPVLTPDKSQSRILDKYENFCKNSDGKNVDQIKNDIWKCYYEVKDKSDDGGDSNMCVLQNDKQNTKEKNDRSYNSFFWKWVTEMLIDSIDWRKELKRCTNNQLTKCNNKKCNNDCKCYERWVEKKQQEWKEIVGYFKTQDFGSPEGPLRKIGYDFALKNLLNVKDILTNIKDGYKEVEETEGIKKMLEKENEENQAGAGDGGTGVAPDTENKNTIDLLIDHEQKEAQECKENNPPDKCENTAGEPSHNDDHHDDLDDADIHQRKLKIEDEDDDEEEEVCGMVKALLNQSNGGTPGINDCNPKDHPQGTTYPGWDCKTETMNSENNGACMPPRRIKLCINDLTVLTTESSESHLKRAFINCAAIETYFSWKKFKDDKKKEVKTSEKTQVADKLQKQLKDGNIPEEFKRQMFYTYGDYRDLCLNTDISSKKVTTVGVGKVEKNIDDVFQKMKRTTAEKRENWWDGIKEDVWKGMLCALEKAWGKDTIKNNPKYTYNNVKFSGDKTTTLEEFAQTPQFLRWFIEWGDEFCRTRGVKIKELVDKCKEYECNEENMDQQKKTCEEACKKYQEWLKEWKTQYEKQNSKFMTDKPEYKDDSDANKSDHAYEYLSKKLKPICQSGTTTDKCDYTCMEKASRQPQTSACSQEQQQQNKSSTPNHFPEAFDCPPKEIADKCNCPKLPEPKYCVDKTAYDIRKDAETKVKNIDDSMKGNGEIYKGKCDLIEKQTDNNEKKSCEFKKRYPNGIKLLDSSCYNNGNERFKIGQKWNSKYIKKIRKHLYIPPRREHMCINYLKEISRYTDTDSTTLLKKVQEAAKHEGDDIIKKLSTQYPRNKDVICKAMKYSFADLGDIIRGRDIYIGNNNQIENKLQQVFKNIYNKHKEKLSQYNDNRDNKYAKLREAWWDTNRKGVWKAMTCNAPDEAKIYITKEGGYISPLTWTKNKCGHKDDPPDYDYIPQPLRWISEWGEQFCLYQKHLLESMKNCENCKKKDNNEKCQPKVHGACTDCKKKCEEYKKFIENWKAQFEIQKKAYEEIYKKATTSNGRYFNSIDEDIKKFVEKLKDNCKTGDLASADKYLENGSVCRRFKFVKTDTHEKNYAFHNTPPSYKEHCKCAEEFDPLDECPVDKDECEKYGKYPCRNIHYNKNQIEWTNKFVKNNKDKNKAVMVPPRRRQLCLISNRTFIGRVKDEKRFKEYLLRDASSEAKMLSQYYNSDNEKALQAIKYSFADIGNIVKGDDMLDDLEVVQKKLNEIFKPNNIENENVSEKRKKWWGKNKEQIWNVMMCYYTGDEKTATSCPSHGNIDKEDQFLRWMTEWAEYFCNEKKKEVEKLIEKCKTEITTKTYPTSNQNKQSPCYKELQKYDHWLYNRKLEWSDISEKYKTYYNENSKSKPMKQSAQKYIDEKCKECTCNFDKIIEKYDKSGNGISIIDILFKNDEPKKKCGEDTSDKSDTKPPPPLPPPPPPPPLPPPSDEPFNRDILEKTIPFGVALALGSIAFLFLK</sequence>
<feature type="transmembrane region" description="Helical" evidence="3">
    <location>
        <begin position="1801"/>
        <end position="1818"/>
    </location>
</feature>
<feature type="domain" description="Duffy-binding-like" evidence="6">
    <location>
        <begin position="1284"/>
        <end position="1424"/>
    </location>
</feature>
<dbReference type="FunFam" id="1.20.58.830:FF:000005">
    <property type="entry name" value="Erythrocyte membrane protein 1, PfEMP1"/>
    <property type="match status" value="1"/>
</dbReference>
<feature type="region of interest" description="Disordered" evidence="2">
    <location>
        <begin position="551"/>
        <end position="581"/>
    </location>
</feature>
<evidence type="ECO:0000259" key="5">
    <source>
        <dbReference type="Pfam" id="PF05424"/>
    </source>
</evidence>
<evidence type="ECO:0000259" key="6">
    <source>
        <dbReference type="Pfam" id="PF22672"/>
    </source>
</evidence>
<dbReference type="VEuPathDB" id="PlasmoDB:PfML01_000008000"/>
<dbReference type="InterPro" id="IPR004258">
    <property type="entry name" value="DBL"/>
</dbReference>
<dbReference type="VEuPathDB" id="PlasmoDB:PfKH01_000028900"/>
<dbReference type="InterPro" id="IPR042202">
    <property type="entry name" value="Duffy-ag-bd_sf"/>
</dbReference>
<feature type="domain" description="Duffy-binding-like" evidence="4">
    <location>
        <begin position="401"/>
        <end position="559"/>
    </location>
</feature>
<feature type="non-terminal residue" evidence="7">
    <location>
        <position position="1819"/>
    </location>
</feature>
<evidence type="ECO:0000256" key="2">
    <source>
        <dbReference type="SAM" id="MobiDB-lite"/>
    </source>
</evidence>
<reference evidence="7" key="1">
    <citation type="journal article" date="2016" name="EMBO Mol. Med.">
        <title>Plasmodium falciparum var genes expressed in children with severe malaria encode CIDRalpha1 domains.</title>
        <authorList>
            <person name="Jespersen J.S."/>
            <person name="Wang C.W."/>
            <person name="Mkumbaye S.I."/>
            <person name="Minja D.T."/>
            <person name="Petersen B."/>
            <person name="Turner L."/>
            <person name="Petersen J.E."/>
            <person name="Lusingu J.P."/>
            <person name="Theander T.G."/>
            <person name="Lavstsen T."/>
        </authorList>
    </citation>
    <scope>NUCLEOTIDE SEQUENCE</scope>
    <source>
        <strain evidence="7">1678-3</strain>
    </source>
</reference>
<dbReference type="Pfam" id="PF22672">
    <property type="entry name" value="DBL_C"/>
    <property type="match status" value="2"/>
</dbReference>
<feature type="domain" description="Duffy-antigen binding" evidence="5">
    <location>
        <begin position="1099"/>
        <end position="1280"/>
    </location>
</feature>
<feature type="compositionally biased region" description="Basic and acidic residues" evidence="2">
    <location>
        <begin position="1756"/>
        <end position="1770"/>
    </location>
</feature>
<proteinExistence type="predicted"/>
<dbReference type="Gene3D" id="1.20.58.830">
    <property type="match status" value="5"/>
</dbReference>
<evidence type="ECO:0000256" key="3">
    <source>
        <dbReference type="SAM" id="Phobius"/>
    </source>
</evidence>
<dbReference type="VEuPathDB" id="PlasmoDB:PfCD01_040005300"/>
<feature type="region of interest" description="Disordered" evidence="2">
    <location>
        <begin position="963"/>
        <end position="984"/>
    </location>
</feature>
<dbReference type="VEuPathDB" id="PlasmoDB:PfHB3_020026500"/>
<feature type="region of interest" description="Disordered" evidence="2">
    <location>
        <begin position="515"/>
        <end position="535"/>
    </location>
</feature>
<dbReference type="GO" id="GO:0016020">
    <property type="term" value="C:membrane"/>
    <property type="evidence" value="ECO:0007669"/>
    <property type="project" value="InterPro"/>
</dbReference>
<evidence type="ECO:0000259" key="4">
    <source>
        <dbReference type="Pfam" id="PF03011"/>
    </source>
</evidence>
<keyword evidence="3" id="KW-0472">Membrane</keyword>
<feature type="domain" description="Duffy-antigen binding" evidence="5">
    <location>
        <begin position="1"/>
        <end position="113"/>
    </location>
</feature>
<keyword evidence="3" id="KW-0812">Transmembrane</keyword>
<dbReference type="VEuPathDB" id="PlasmoDB:PfML01_030005400"/>
<dbReference type="InterPro" id="IPR008602">
    <property type="entry name" value="Duffy-antigen-binding"/>
</dbReference>
<feature type="domain" description="Duffy-binding-like" evidence="6">
    <location>
        <begin position="117"/>
        <end position="283"/>
    </location>
</feature>
<dbReference type="VEuPathDB" id="PlasmoDB:PfGB4_010019100"/>
<feature type="coiled-coil region" evidence="1">
    <location>
        <begin position="859"/>
        <end position="896"/>
    </location>
</feature>
<feature type="domain" description="Duffy-antigen binding" evidence="5">
    <location>
        <begin position="651"/>
        <end position="842"/>
    </location>
</feature>
<organism evidence="7">
    <name type="scientific">Plasmodium falciparum</name>
    <name type="common">malaria parasite P. falciparum</name>
    <dbReference type="NCBI Taxonomy" id="5833"/>
    <lineage>
        <taxon>Eukaryota</taxon>
        <taxon>Sar</taxon>
        <taxon>Alveolata</taxon>
        <taxon>Apicomplexa</taxon>
        <taxon>Aconoidasida</taxon>
        <taxon>Haemosporida</taxon>
        <taxon>Plasmodiidae</taxon>
        <taxon>Plasmodium</taxon>
        <taxon>Plasmodium (Laverania)</taxon>
    </lineage>
</organism>
<dbReference type="FunFam" id="1.20.58.830:FF:000029">
    <property type="entry name" value="Erythrocyte membrane protein 1, PfEMP1"/>
    <property type="match status" value="1"/>
</dbReference>
<protein>
    <submittedName>
        <fullName evidence="7">Erythrocyte membrane protein 1</fullName>
    </submittedName>
</protein>
<name>A0A191VZ03_PLAFA</name>
<dbReference type="SUPFAM" id="SSF140924">
    <property type="entry name" value="Duffy binding domain-like"/>
    <property type="match status" value="5"/>
</dbReference>
<dbReference type="VEuPathDB" id="PlasmoDB:PfGN01_060038400"/>
<feature type="compositionally biased region" description="Basic and acidic residues" evidence="2">
    <location>
        <begin position="571"/>
        <end position="581"/>
    </location>
</feature>
<accession>A0A191VZ03</accession>
<feature type="domain" description="Duffy-antigen binding" evidence="5">
    <location>
        <begin position="1484"/>
        <end position="1613"/>
    </location>
</feature>
<keyword evidence="1" id="KW-0175">Coiled coil</keyword>
<dbReference type="VEuPathDB" id="PlasmoDB:PfSD01_070005600"/>
<dbReference type="VEuPathDB" id="PlasmoDB:PfCD01_030030500"/>
<gene>
    <name evidence="7" type="primary">var</name>
</gene>
<dbReference type="GO" id="GO:0046789">
    <property type="term" value="F:host cell surface receptor binding"/>
    <property type="evidence" value="ECO:0007669"/>
    <property type="project" value="InterPro"/>
</dbReference>
<feature type="compositionally biased region" description="Pro residues" evidence="2">
    <location>
        <begin position="1771"/>
        <end position="1790"/>
    </location>
</feature>
<feature type="compositionally biased region" description="Basic and acidic residues" evidence="2">
    <location>
        <begin position="551"/>
        <end position="564"/>
    </location>
</feature>
<dbReference type="VEuPathDB" id="PlasmoDB:PfTG01_000010300"/>
<dbReference type="Pfam" id="PF03011">
    <property type="entry name" value="PFEMP"/>
    <property type="match status" value="1"/>
</dbReference>
<dbReference type="InterPro" id="IPR054595">
    <property type="entry name" value="DBL_C"/>
</dbReference>
<dbReference type="Gene3D" id="1.20.1310.20">
    <property type="entry name" value="Duffy-antigen binding domain"/>
    <property type="match status" value="4"/>
</dbReference>
<feature type="non-terminal residue" evidence="7">
    <location>
        <position position="1"/>
    </location>
</feature>
<feature type="compositionally biased region" description="Low complexity" evidence="2">
    <location>
        <begin position="963"/>
        <end position="976"/>
    </location>
</feature>
<dbReference type="FunFam" id="1.20.1310.20:FF:000003">
    <property type="entry name" value="Erythrocyte membrane protein 1, PfEMP1"/>
    <property type="match status" value="1"/>
</dbReference>
<dbReference type="EMBL" id="KX154822">
    <property type="protein sequence ID" value="ANJ20942.1"/>
    <property type="molecule type" value="Genomic_DNA"/>
</dbReference>
<dbReference type="Pfam" id="PF05424">
    <property type="entry name" value="Duffy_binding"/>
    <property type="match status" value="4"/>
</dbReference>
<evidence type="ECO:0000256" key="1">
    <source>
        <dbReference type="SAM" id="Coils"/>
    </source>
</evidence>